<dbReference type="Proteomes" id="UP000295626">
    <property type="component" value="Unassembled WGS sequence"/>
</dbReference>
<sequence length="146" mass="16551">MSHPANGFVPSYYLYYGCPIKIVATPDGGARLWRLSANDGAWREENDLMVDVVFAVGGEVFSLDVDRFVQEVERYRARYLSGDGPIFALYETVDAIVAAEERERRRLTPTERAMVHGIRRKTFVMFEEELQRAGHPGADPTLARQP</sequence>
<evidence type="ECO:0000313" key="2">
    <source>
        <dbReference type="Proteomes" id="UP000295626"/>
    </source>
</evidence>
<organism evidence="1 2">
    <name type="scientific">Micromonospora fluostatini</name>
    <dbReference type="NCBI Taxonomy" id="1629071"/>
    <lineage>
        <taxon>Bacteria</taxon>
        <taxon>Bacillati</taxon>
        <taxon>Actinomycetota</taxon>
        <taxon>Actinomycetes</taxon>
        <taxon>Micromonosporales</taxon>
        <taxon>Micromonosporaceae</taxon>
        <taxon>Micromonospora</taxon>
    </lineage>
</organism>
<keyword evidence="2" id="KW-1185">Reference proteome</keyword>
<accession>A0ABY2DHL3</accession>
<proteinExistence type="predicted"/>
<protein>
    <submittedName>
        <fullName evidence="1">Uncharacterized protein</fullName>
    </submittedName>
</protein>
<evidence type="ECO:0000313" key="1">
    <source>
        <dbReference type="EMBL" id="TDB97101.1"/>
    </source>
</evidence>
<comment type="caution">
    <text evidence="1">The sequence shown here is derived from an EMBL/GenBank/DDBJ whole genome shotgun (WGS) entry which is preliminary data.</text>
</comment>
<dbReference type="EMBL" id="SMKE01000243">
    <property type="protein sequence ID" value="TDB97101.1"/>
    <property type="molecule type" value="Genomic_DNA"/>
</dbReference>
<gene>
    <name evidence="1" type="ORF">E1091_08765</name>
</gene>
<name>A0ABY2DHL3_9ACTN</name>
<reference evidence="1 2" key="1">
    <citation type="submission" date="2019-02" db="EMBL/GenBank/DDBJ databases">
        <title>Draft genome sequences of novel Actinobacteria.</title>
        <authorList>
            <person name="Sahin N."/>
            <person name="Ay H."/>
            <person name="Saygin H."/>
        </authorList>
    </citation>
    <scope>NUCLEOTIDE SEQUENCE [LARGE SCALE GENOMIC DNA]</scope>
    <source>
        <strain evidence="1 2">JCM 30529</strain>
    </source>
</reference>